<keyword evidence="6 10" id="KW-0239">DNA-directed DNA polymerase</keyword>
<keyword evidence="7" id="KW-0238">DNA-binding</keyword>
<gene>
    <name evidence="10" type="primary">AVEN_218220_1</name>
    <name evidence="10" type="ORF">CEXT_770751</name>
</gene>
<comment type="similarity">
    <text evidence="1">Belongs to the DNA polymerase type-B family.</text>
</comment>
<dbReference type="InterPro" id="IPR023211">
    <property type="entry name" value="DNA_pol_palm_dom_sf"/>
</dbReference>
<evidence type="ECO:0000259" key="9">
    <source>
        <dbReference type="Pfam" id="PF03175"/>
    </source>
</evidence>
<keyword evidence="4" id="KW-0548">Nucleotidyltransferase</keyword>
<name>A0AAV4QD24_CAEEX</name>
<dbReference type="EMBL" id="BPLR01006131">
    <property type="protein sequence ID" value="GIY07618.1"/>
    <property type="molecule type" value="Genomic_DNA"/>
</dbReference>
<evidence type="ECO:0000256" key="8">
    <source>
        <dbReference type="ARBA" id="ARBA00049244"/>
    </source>
</evidence>
<feature type="domain" description="DNA-directed DNA polymerase family B mitochondria/virus" evidence="9">
    <location>
        <begin position="44"/>
        <end position="175"/>
    </location>
</feature>
<evidence type="ECO:0000313" key="10">
    <source>
        <dbReference type="EMBL" id="GIY07618.1"/>
    </source>
</evidence>
<evidence type="ECO:0000256" key="7">
    <source>
        <dbReference type="ARBA" id="ARBA00023125"/>
    </source>
</evidence>
<keyword evidence="3" id="KW-0808">Transferase</keyword>
<dbReference type="GO" id="GO:0006260">
    <property type="term" value="P:DNA replication"/>
    <property type="evidence" value="ECO:0007669"/>
    <property type="project" value="UniProtKB-KW"/>
</dbReference>
<dbReference type="GO" id="GO:0000166">
    <property type="term" value="F:nucleotide binding"/>
    <property type="evidence" value="ECO:0007669"/>
    <property type="project" value="InterPro"/>
</dbReference>
<dbReference type="PANTHER" id="PTHR33568">
    <property type="entry name" value="DNA POLYMERASE"/>
    <property type="match status" value="1"/>
</dbReference>
<dbReference type="Gene3D" id="3.90.1600.10">
    <property type="entry name" value="Palm domain of DNA polymerase"/>
    <property type="match status" value="1"/>
</dbReference>
<dbReference type="PANTHER" id="PTHR33568:SF3">
    <property type="entry name" value="DNA-DIRECTED DNA POLYMERASE"/>
    <property type="match status" value="1"/>
</dbReference>
<sequence length="292" mass="33137">MTSAVLHSKGFQVVELWEHEFSEQKKKNPQLQKFLESHSIQNRLNPRDAFFSGRTNALKLFYECSVKYVDFTSLYPWVNKYCVYPIGHPEIITKDFKDVDNYFGLILCRVMPPRALYLPVLPYRCQGKLMFPPCRTCTENMQQTVCTHSDEERSLIGTWVSEEVKLIKRKGYIIAEVTAFTTAWARLKLYQEMDKLGVNVLYHDTDSIIYASDGMNDPPLGNFLGEFTDELEEDEITTFVSGGPKSYGYETKNDGVAGTVSSLSFSAVDESPVGQQIFQLGSGRARLALGLV</sequence>
<dbReference type="InterPro" id="IPR043502">
    <property type="entry name" value="DNA/RNA_pol_sf"/>
</dbReference>
<comment type="caution">
    <text evidence="10">The sequence shown here is derived from an EMBL/GenBank/DDBJ whole genome shotgun (WGS) entry which is preliminary data.</text>
</comment>
<evidence type="ECO:0000256" key="2">
    <source>
        <dbReference type="ARBA" id="ARBA00012417"/>
    </source>
</evidence>
<dbReference type="Proteomes" id="UP001054945">
    <property type="component" value="Unassembled WGS sequence"/>
</dbReference>
<evidence type="ECO:0000256" key="1">
    <source>
        <dbReference type="ARBA" id="ARBA00005755"/>
    </source>
</evidence>
<proteinExistence type="inferred from homology"/>
<evidence type="ECO:0000313" key="11">
    <source>
        <dbReference type="Proteomes" id="UP001054945"/>
    </source>
</evidence>
<dbReference type="AlphaFoldDB" id="A0AAV4QD24"/>
<dbReference type="SUPFAM" id="SSF56672">
    <property type="entry name" value="DNA/RNA polymerases"/>
    <property type="match status" value="1"/>
</dbReference>
<keyword evidence="5" id="KW-0235">DNA replication</keyword>
<evidence type="ECO:0000256" key="6">
    <source>
        <dbReference type="ARBA" id="ARBA00022932"/>
    </source>
</evidence>
<organism evidence="10 11">
    <name type="scientific">Caerostris extrusa</name>
    <name type="common">Bark spider</name>
    <name type="synonym">Caerostris bankana</name>
    <dbReference type="NCBI Taxonomy" id="172846"/>
    <lineage>
        <taxon>Eukaryota</taxon>
        <taxon>Metazoa</taxon>
        <taxon>Ecdysozoa</taxon>
        <taxon>Arthropoda</taxon>
        <taxon>Chelicerata</taxon>
        <taxon>Arachnida</taxon>
        <taxon>Araneae</taxon>
        <taxon>Araneomorphae</taxon>
        <taxon>Entelegynae</taxon>
        <taxon>Araneoidea</taxon>
        <taxon>Araneidae</taxon>
        <taxon>Caerostris</taxon>
    </lineage>
</organism>
<dbReference type="GO" id="GO:0003677">
    <property type="term" value="F:DNA binding"/>
    <property type="evidence" value="ECO:0007669"/>
    <property type="project" value="UniProtKB-KW"/>
</dbReference>
<dbReference type="EC" id="2.7.7.7" evidence="2"/>
<accession>A0AAV4QD24</accession>
<reference evidence="10 11" key="1">
    <citation type="submission" date="2021-06" db="EMBL/GenBank/DDBJ databases">
        <title>Caerostris extrusa draft genome.</title>
        <authorList>
            <person name="Kono N."/>
            <person name="Arakawa K."/>
        </authorList>
    </citation>
    <scope>NUCLEOTIDE SEQUENCE [LARGE SCALE GENOMIC DNA]</scope>
</reference>
<keyword evidence="11" id="KW-1185">Reference proteome</keyword>
<evidence type="ECO:0000256" key="5">
    <source>
        <dbReference type="ARBA" id="ARBA00022705"/>
    </source>
</evidence>
<evidence type="ECO:0000256" key="4">
    <source>
        <dbReference type="ARBA" id="ARBA00022695"/>
    </source>
</evidence>
<evidence type="ECO:0000256" key="3">
    <source>
        <dbReference type="ARBA" id="ARBA00022679"/>
    </source>
</evidence>
<comment type="catalytic activity">
    <reaction evidence="8">
        <text>DNA(n) + a 2'-deoxyribonucleoside 5'-triphosphate = DNA(n+1) + diphosphate</text>
        <dbReference type="Rhea" id="RHEA:22508"/>
        <dbReference type="Rhea" id="RHEA-COMP:17339"/>
        <dbReference type="Rhea" id="RHEA-COMP:17340"/>
        <dbReference type="ChEBI" id="CHEBI:33019"/>
        <dbReference type="ChEBI" id="CHEBI:61560"/>
        <dbReference type="ChEBI" id="CHEBI:173112"/>
        <dbReference type="EC" id="2.7.7.7"/>
    </reaction>
</comment>
<dbReference type="Pfam" id="PF03175">
    <property type="entry name" value="DNA_pol_B_2"/>
    <property type="match status" value="1"/>
</dbReference>
<dbReference type="InterPro" id="IPR004868">
    <property type="entry name" value="DNA-dir_DNA_pol_B_mt/vir"/>
</dbReference>
<protein>
    <recommendedName>
        <fullName evidence="2">DNA-directed DNA polymerase</fullName>
        <ecNumber evidence="2">2.7.7.7</ecNumber>
    </recommendedName>
</protein>
<dbReference type="GO" id="GO:0003887">
    <property type="term" value="F:DNA-directed DNA polymerase activity"/>
    <property type="evidence" value="ECO:0007669"/>
    <property type="project" value="UniProtKB-KW"/>
</dbReference>